<dbReference type="PANTHER" id="PTHR12570">
    <property type="match status" value="1"/>
</dbReference>
<organism evidence="8 11">
    <name type="scientific">Cafeteria roenbergensis</name>
    <name type="common">Marine flagellate</name>
    <dbReference type="NCBI Taxonomy" id="33653"/>
    <lineage>
        <taxon>Eukaryota</taxon>
        <taxon>Sar</taxon>
        <taxon>Stramenopiles</taxon>
        <taxon>Bigyra</taxon>
        <taxon>Opalozoa</taxon>
        <taxon>Bicosoecida</taxon>
        <taxon>Cafeteriaceae</taxon>
        <taxon>Cafeteria</taxon>
    </lineage>
</organism>
<feature type="transmembrane region" description="Helical" evidence="6">
    <location>
        <begin position="237"/>
        <end position="257"/>
    </location>
</feature>
<evidence type="ECO:0000313" key="11">
    <source>
        <dbReference type="Proteomes" id="UP000325113"/>
    </source>
</evidence>
<feature type="transmembrane region" description="Helical" evidence="6">
    <location>
        <begin position="184"/>
        <end position="205"/>
    </location>
</feature>
<evidence type="ECO:0000256" key="6">
    <source>
        <dbReference type="SAM" id="Phobius"/>
    </source>
</evidence>
<evidence type="ECO:0000256" key="4">
    <source>
        <dbReference type="ARBA" id="ARBA00023136"/>
    </source>
</evidence>
<feature type="signal peptide" evidence="7">
    <location>
        <begin position="1"/>
        <end position="22"/>
    </location>
</feature>
<dbReference type="EMBL" id="VLTL01000033">
    <property type="protein sequence ID" value="KAA0167558.1"/>
    <property type="molecule type" value="Genomic_DNA"/>
</dbReference>
<comment type="subcellular location">
    <subcellularLocation>
        <location evidence="1">Membrane</location>
        <topology evidence="1">Multi-pass membrane protein</topology>
    </subcellularLocation>
</comment>
<evidence type="ECO:0008006" key="12">
    <source>
        <dbReference type="Google" id="ProtNLM"/>
    </source>
</evidence>
<dbReference type="EMBL" id="VLTM01000114">
    <property type="protein sequence ID" value="KAA0151493.1"/>
    <property type="molecule type" value="Genomic_DNA"/>
</dbReference>
<feature type="transmembrane region" description="Helical" evidence="6">
    <location>
        <begin position="211"/>
        <end position="230"/>
    </location>
</feature>
<dbReference type="AlphaFoldDB" id="A0A5A8CEE1"/>
<evidence type="ECO:0000256" key="3">
    <source>
        <dbReference type="ARBA" id="ARBA00022989"/>
    </source>
</evidence>
<feature type="transmembrane region" description="Helical" evidence="6">
    <location>
        <begin position="307"/>
        <end position="325"/>
    </location>
</feature>
<sequence>MPRALWLLQAAALAAVASLARAGEQCPKECAIPEGLSFCAGVVEYRSCSEDAAKADAEAQQFANASGLLGCFTGRRAACLAAFPACEFSKDVRQLCQVSCADVMSQACSAPEALAACSPASLPLGTAAENCFDADYTGASYGMWALGLAINFAFSFMAALGLNLQKRSIELHKGSRKPLHRQPLWVFGCCTMTCGSVFDFVAFGLAPMSLLAPLAALTLVWNMLIARWLHAEVVDRANIIATGVIFAGVTLAVIFSSHATPLYTVERIAQLFFAPEAVAYLLLTCVAMAVSGAALWRTRGRRPGWKVFAYGMLAGAMGGQSVVFAKATVEIIKAAMVGAASMLSAAPWLVGGLTALLLLTQLRVLNAGLAEFPALTMIPVYQSVWILASTLSGLIYFAEWGGLTGVQQGCFVFGTALTLAGIGVLLRAQGNAAGDAEELPQADDRGDEVSLGSDSSLDDDGVPRFVAKGGRRAELEMSGVLGSMQDAEAAAVIAGATAAAARPRSVSGGTSDSDLGDLLVDGDLGAGHGASGYSLAVPADGAFAIDDGDDDDEEFTATAMAGVIV</sequence>
<keyword evidence="4 6" id="KW-0472">Membrane</keyword>
<evidence type="ECO:0000313" key="10">
    <source>
        <dbReference type="Proteomes" id="UP000324907"/>
    </source>
</evidence>
<dbReference type="PANTHER" id="PTHR12570:SF9">
    <property type="entry name" value="MAGNESIUM TRANSPORTER NIPA8-RELATED"/>
    <property type="match status" value="1"/>
</dbReference>
<proteinExistence type="predicted"/>
<keyword evidence="7" id="KW-0732">Signal</keyword>
<feature type="transmembrane region" description="Helical" evidence="6">
    <location>
        <begin position="141"/>
        <end position="164"/>
    </location>
</feature>
<name>A0A5A8CEE1_CAFRO</name>
<evidence type="ECO:0000313" key="9">
    <source>
        <dbReference type="EMBL" id="KAA0167558.1"/>
    </source>
</evidence>
<dbReference type="InterPro" id="IPR008521">
    <property type="entry name" value="Mg_trans_NIPA"/>
</dbReference>
<dbReference type="SUPFAM" id="SSF103481">
    <property type="entry name" value="Multidrug resistance efflux transporter EmrE"/>
    <property type="match status" value="1"/>
</dbReference>
<evidence type="ECO:0000256" key="2">
    <source>
        <dbReference type="ARBA" id="ARBA00022692"/>
    </source>
</evidence>
<dbReference type="GO" id="GO:0015095">
    <property type="term" value="F:magnesium ion transmembrane transporter activity"/>
    <property type="evidence" value="ECO:0007669"/>
    <property type="project" value="InterPro"/>
</dbReference>
<evidence type="ECO:0000256" key="1">
    <source>
        <dbReference type="ARBA" id="ARBA00004141"/>
    </source>
</evidence>
<comment type="caution">
    <text evidence="8">The sequence shown here is derived from an EMBL/GenBank/DDBJ whole genome shotgun (WGS) entry which is preliminary data.</text>
</comment>
<dbReference type="Proteomes" id="UP000324907">
    <property type="component" value="Unassembled WGS sequence"/>
</dbReference>
<accession>A0A5A8CEE1</accession>
<protein>
    <recommendedName>
        <fullName evidence="12">FZ domain-containing protein</fullName>
    </recommendedName>
</protein>
<evidence type="ECO:0000313" key="8">
    <source>
        <dbReference type="EMBL" id="KAA0151493.1"/>
    </source>
</evidence>
<feature type="region of interest" description="Disordered" evidence="5">
    <location>
        <begin position="436"/>
        <end position="462"/>
    </location>
</feature>
<feature type="transmembrane region" description="Helical" evidence="6">
    <location>
        <begin position="331"/>
        <end position="359"/>
    </location>
</feature>
<gene>
    <name evidence="9" type="ORF">FNF28_02772</name>
    <name evidence="8" type="ORF">FNF31_06837</name>
</gene>
<keyword evidence="3 6" id="KW-1133">Transmembrane helix</keyword>
<dbReference type="Pfam" id="PF05653">
    <property type="entry name" value="Mg_trans_NIPA"/>
    <property type="match status" value="1"/>
</dbReference>
<feature type="transmembrane region" description="Helical" evidence="6">
    <location>
        <begin position="277"/>
        <end position="295"/>
    </location>
</feature>
<feature type="chain" id="PRO_5036136768" description="FZ domain-containing protein" evidence="7">
    <location>
        <begin position="23"/>
        <end position="565"/>
    </location>
</feature>
<dbReference type="Proteomes" id="UP000325113">
    <property type="component" value="Unassembled WGS sequence"/>
</dbReference>
<evidence type="ECO:0000256" key="7">
    <source>
        <dbReference type="SAM" id="SignalP"/>
    </source>
</evidence>
<feature type="transmembrane region" description="Helical" evidence="6">
    <location>
        <begin position="404"/>
        <end position="426"/>
    </location>
</feature>
<dbReference type="GO" id="GO:0016020">
    <property type="term" value="C:membrane"/>
    <property type="evidence" value="ECO:0007669"/>
    <property type="project" value="UniProtKB-SubCell"/>
</dbReference>
<evidence type="ECO:0000256" key="5">
    <source>
        <dbReference type="SAM" id="MobiDB-lite"/>
    </source>
</evidence>
<keyword evidence="2 6" id="KW-0812">Transmembrane</keyword>
<reference evidence="10 11" key="1">
    <citation type="submission" date="2019-07" db="EMBL/GenBank/DDBJ databases">
        <title>Genomes of Cafeteria roenbergensis.</title>
        <authorList>
            <person name="Fischer M.G."/>
            <person name="Hackl T."/>
            <person name="Roman M."/>
        </authorList>
    </citation>
    <scope>NUCLEOTIDE SEQUENCE [LARGE SCALE GENOMIC DNA]</scope>
    <source>
        <strain evidence="8 11">Cflag</strain>
        <strain evidence="9 10">RCC970-E3</strain>
    </source>
</reference>
<dbReference type="InterPro" id="IPR037185">
    <property type="entry name" value="EmrE-like"/>
</dbReference>